<dbReference type="Pfam" id="PF02588">
    <property type="entry name" value="YitT_membrane"/>
    <property type="match status" value="1"/>
</dbReference>
<dbReference type="Pfam" id="PF10035">
    <property type="entry name" value="DUF2179"/>
    <property type="match status" value="1"/>
</dbReference>
<evidence type="ECO:0000313" key="9">
    <source>
        <dbReference type="Proteomes" id="UP000823618"/>
    </source>
</evidence>
<gene>
    <name evidence="8" type="ORF">IAC13_03050</name>
</gene>
<sequence length="295" mass="32383">MKLVSNQFFSKEYLKVILMEFIGSFLVAIGIYNFAVHAEFPMTGFSGIAIILNRLIHLPVGIGTILLNIPVAIFCYKLLGKRFFLRSMWCMILSSVMIDYVAPLLPTYNGSRLLAAICTGVIAGYGYALIYMQNSSTGGADFITMAVKALRPHLPLGKIILIFDLLIILLGSVIFRDIDGLIYGAIVSYLFAVVVDKVMYGVNAGKLALIVTSDGKKIASVIEETCQRGSTLLKAEGGYQQDKKDVVMCACNNKQMYEVQTAVKKADPNSFVIVLESNEVHGEGFKMLQFGEQGK</sequence>
<evidence type="ECO:0000256" key="6">
    <source>
        <dbReference type="SAM" id="Phobius"/>
    </source>
</evidence>
<feature type="transmembrane region" description="Helical" evidence="6">
    <location>
        <begin position="153"/>
        <end position="175"/>
    </location>
</feature>
<dbReference type="AlphaFoldDB" id="A0A9D9HZ58"/>
<evidence type="ECO:0000256" key="4">
    <source>
        <dbReference type="ARBA" id="ARBA00022989"/>
    </source>
</evidence>
<proteinExistence type="predicted"/>
<feature type="transmembrane region" description="Helical" evidence="6">
    <location>
        <begin position="181"/>
        <end position="200"/>
    </location>
</feature>
<name>A0A9D9HZ58_9FIRM</name>
<feature type="domain" description="DUF2179" evidence="7">
    <location>
        <begin position="228"/>
        <end position="282"/>
    </location>
</feature>
<dbReference type="InterPro" id="IPR003740">
    <property type="entry name" value="YitT"/>
</dbReference>
<keyword evidence="4 6" id="KW-1133">Transmembrane helix</keyword>
<reference evidence="8" key="1">
    <citation type="submission" date="2020-10" db="EMBL/GenBank/DDBJ databases">
        <authorList>
            <person name="Gilroy R."/>
        </authorList>
    </citation>
    <scope>NUCLEOTIDE SEQUENCE</scope>
    <source>
        <strain evidence="8">E3-2379</strain>
    </source>
</reference>
<dbReference type="InterPro" id="IPR051461">
    <property type="entry name" value="UPF0750_membrane"/>
</dbReference>
<keyword evidence="2" id="KW-1003">Cell membrane</keyword>
<dbReference type="GO" id="GO:0005886">
    <property type="term" value="C:plasma membrane"/>
    <property type="evidence" value="ECO:0007669"/>
    <property type="project" value="UniProtKB-SubCell"/>
</dbReference>
<evidence type="ECO:0000256" key="1">
    <source>
        <dbReference type="ARBA" id="ARBA00004651"/>
    </source>
</evidence>
<dbReference type="Proteomes" id="UP000823618">
    <property type="component" value="Unassembled WGS sequence"/>
</dbReference>
<dbReference type="PANTHER" id="PTHR33545">
    <property type="entry name" value="UPF0750 MEMBRANE PROTEIN YITT-RELATED"/>
    <property type="match status" value="1"/>
</dbReference>
<keyword evidence="3 6" id="KW-0812">Transmembrane</keyword>
<protein>
    <submittedName>
        <fullName evidence="8">YitT family protein</fullName>
    </submittedName>
</protein>
<dbReference type="PIRSF" id="PIRSF006483">
    <property type="entry name" value="Membrane_protein_YitT"/>
    <property type="match status" value="1"/>
</dbReference>
<organism evidence="8 9">
    <name type="scientific">Candidatus Scybalomonas excrementavium</name>
    <dbReference type="NCBI Taxonomy" id="2840943"/>
    <lineage>
        <taxon>Bacteria</taxon>
        <taxon>Bacillati</taxon>
        <taxon>Bacillota</taxon>
        <taxon>Clostridia</taxon>
        <taxon>Lachnospirales</taxon>
        <taxon>Lachnospiraceae</taxon>
        <taxon>Lachnospiraceae incertae sedis</taxon>
        <taxon>Candidatus Scybalomonas</taxon>
    </lineage>
</organism>
<feature type="transmembrane region" description="Helical" evidence="6">
    <location>
        <begin position="83"/>
        <end position="101"/>
    </location>
</feature>
<evidence type="ECO:0000313" key="8">
    <source>
        <dbReference type="EMBL" id="MBO8462892.1"/>
    </source>
</evidence>
<keyword evidence="5 6" id="KW-0472">Membrane</keyword>
<evidence type="ECO:0000256" key="3">
    <source>
        <dbReference type="ARBA" id="ARBA00022692"/>
    </source>
</evidence>
<evidence type="ECO:0000256" key="5">
    <source>
        <dbReference type="ARBA" id="ARBA00023136"/>
    </source>
</evidence>
<comment type="caution">
    <text evidence="8">The sequence shown here is derived from an EMBL/GenBank/DDBJ whole genome shotgun (WGS) entry which is preliminary data.</text>
</comment>
<feature type="transmembrane region" description="Helical" evidence="6">
    <location>
        <begin position="12"/>
        <end position="35"/>
    </location>
</feature>
<reference evidence="8" key="2">
    <citation type="journal article" date="2021" name="PeerJ">
        <title>Extensive microbial diversity within the chicken gut microbiome revealed by metagenomics and culture.</title>
        <authorList>
            <person name="Gilroy R."/>
            <person name="Ravi A."/>
            <person name="Getino M."/>
            <person name="Pursley I."/>
            <person name="Horton D.L."/>
            <person name="Alikhan N.F."/>
            <person name="Baker D."/>
            <person name="Gharbi K."/>
            <person name="Hall N."/>
            <person name="Watson M."/>
            <person name="Adriaenssens E.M."/>
            <person name="Foster-Nyarko E."/>
            <person name="Jarju S."/>
            <person name="Secka A."/>
            <person name="Antonio M."/>
            <person name="Oren A."/>
            <person name="Chaudhuri R.R."/>
            <person name="La Ragione R."/>
            <person name="Hildebrand F."/>
            <person name="Pallen M.J."/>
        </authorList>
    </citation>
    <scope>NUCLEOTIDE SEQUENCE</scope>
    <source>
        <strain evidence="8">E3-2379</strain>
    </source>
</reference>
<dbReference type="Gene3D" id="3.30.70.120">
    <property type="match status" value="1"/>
</dbReference>
<evidence type="ECO:0000256" key="2">
    <source>
        <dbReference type="ARBA" id="ARBA00022475"/>
    </source>
</evidence>
<dbReference type="CDD" id="cd16380">
    <property type="entry name" value="YitT_C"/>
    <property type="match status" value="1"/>
</dbReference>
<evidence type="ECO:0000259" key="7">
    <source>
        <dbReference type="Pfam" id="PF10035"/>
    </source>
</evidence>
<dbReference type="InterPro" id="IPR019264">
    <property type="entry name" value="DUF2179"/>
</dbReference>
<feature type="transmembrane region" description="Helical" evidence="6">
    <location>
        <begin position="113"/>
        <end position="132"/>
    </location>
</feature>
<feature type="transmembrane region" description="Helical" evidence="6">
    <location>
        <begin position="55"/>
        <end position="76"/>
    </location>
</feature>
<dbReference type="EMBL" id="JADIML010000085">
    <property type="protein sequence ID" value="MBO8462892.1"/>
    <property type="molecule type" value="Genomic_DNA"/>
</dbReference>
<accession>A0A9D9HZ58</accession>
<dbReference type="PANTHER" id="PTHR33545:SF5">
    <property type="entry name" value="UPF0750 MEMBRANE PROTEIN YITT"/>
    <property type="match status" value="1"/>
</dbReference>
<comment type="subcellular location">
    <subcellularLocation>
        <location evidence="1">Cell membrane</location>
        <topology evidence="1">Multi-pass membrane protein</topology>
    </subcellularLocation>
</comment>
<dbReference type="InterPro" id="IPR015867">
    <property type="entry name" value="N-reg_PII/ATP_PRibTrfase_C"/>
</dbReference>